<sequence>MGQSRNAFPLIVSQYALVEERGKIGGGAYGEVFLYRDTATGELVAVKRCRIAPDEAPGEVWAERMATCAIREASVLEELQRSGGHENIIRFKGTRMIEERSYLLLAFQYVEHNLSEFMREFHERPEFDPQIPKILLFQILKGVHHLHKNMIMHRDLKPQNVVIDKERTQICLLDFGLARGFSLPAQRYSPEVVTSVYRAPELLLGVRQYTAAVDIWSVGCIFAEMINGQVLFLPENQEPQEWSIFRTMGIPQNLAQLLNFDGPLAPIFQPRPAVPLADIVPRLRAEPHGLDLLSRMLKYAPAERIIASDALRHPYFQDLPAEMLVGLP</sequence>
<dbReference type="PROSITE" id="PS00108">
    <property type="entry name" value="PROTEIN_KINASE_ST"/>
    <property type="match status" value="1"/>
</dbReference>
<dbReference type="GO" id="GO:0004674">
    <property type="term" value="F:protein serine/threonine kinase activity"/>
    <property type="evidence" value="ECO:0007669"/>
    <property type="project" value="UniProtKB-KW"/>
</dbReference>
<dbReference type="Gene3D" id="3.30.200.20">
    <property type="entry name" value="Phosphorylase Kinase, domain 1"/>
    <property type="match status" value="1"/>
</dbReference>
<name>A0A8S1IS31_9CHLO</name>
<dbReference type="InterPro" id="IPR000719">
    <property type="entry name" value="Prot_kinase_dom"/>
</dbReference>
<keyword evidence="2 8" id="KW-0723">Serine/threonine-protein kinase</keyword>
<evidence type="ECO:0000256" key="1">
    <source>
        <dbReference type="ARBA" id="ARBA00006485"/>
    </source>
</evidence>
<evidence type="ECO:0000256" key="2">
    <source>
        <dbReference type="ARBA" id="ARBA00022527"/>
    </source>
</evidence>
<feature type="binding site" evidence="7">
    <location>
        <position position="47"/>
    </location>
    <ligand>
        <name>ATP</name>
        <dbReference type="ChEBI" id="CHEBI:30616"/>
    </ligand>
</feature>
<feature type="domain" description="Protein kinase" evidence="9">
    <location>
        <begin position="18"/>
        <end position="316"/>
    </location>
</feature>
<dbReference type="SUPFAM" id="SSF56112">
    <property type="entry name" value="Protein kinase-like (PK-like)"/>
    <property type="match status" value="1"/>
</dbReference>
<dbReference type="PROSITE" id="PS50011">
    <property type="entry name" value="PROTEIN_KINASE_DOM"/>
    <property type="match status" value="1"/>
</dbReference>
<dbReference type="GO" id="GO:0005524">
    <property type="term" value="F:ATP binding"/>
    <property type="evidence" value="ECO:0007669"/>
    <property type="project" value="UniProtKB-UniRule"/>
</dbReference>
<keyword evidence="5" id="KW-0418">Kinase</keyword>
<keyword evidence="4 7" id="KW-0547">Nucleotide-binding</keyword>
<dbReference type="OrthoDB" id="1732493at2759"/>
<evidence type="ECO:0000313" key="10">
    <source>
        <dbReference type="EMBL" id="CAD7697651.1"/>
    </source>
</evidence>
<dbReference type="InterPro" id="IPR050108">
    <property type="entry name" value="CDK"/>
</dbReference>
<evidence type="ECO:0000259" key="9">
    <source>
        <dbReference type="PROSITE" id="PS50011"/>
    </source>
</evidence>
<dbReference type="SMART" id="SM00220">
    <property type="entry name" value="S_TKc"/>
    <property type="match status" value="1"/>
</dbReference>
<evidence type="ECO:0000256" key="3">
    <source>
        <dbReference type="ARBA" id="ARBA00022679"/>
    </source>
</evidence>
<keyword evidence="6 7" id="KW-0067">ATP-binding</keyword>
<keyword evidence="3" id="KW-0808">Transferase</keyword>
<accession>A0A8S1IS31</accession>
<comment type="caution">
    <text evidence="10">The sequence shown here is derived from an EMBL/GenBank/DDBJ whole genome shotgun (WGS) entry which is preliminary data.</text>
</comment>
<dbReference type="PANTHER" id="PTHR24056">
    <property type="entry name" value="CELL DIVISION PROTEIN KINASE"/>
    <property type="match status" value="1"/>
</dbReference>
<dbReference type="AlphaFoldDB" id="A0A8S1IS31"/>
<dbReference type="Proteomes" id="UP000708148">
    <property type="component" value="Unassembled WGS sequence"/>
</dbReference>
<evidence type="ECO:0000256" key="6">
    <source>
        <dbReference type="ARBA" id="ARBA00022840"/>
    </source>
</evidence>
<dbReference type="EMBL" id="CAJHUC010000693">
    <property type="protein sequence ID" value="CAD7697651.1"/>
    <property type="molecule type" value="Genomic_DNA"/>
</dbReference>
<reference evidence="10" key="1">
    <citation type="submission" date="2020-12" db="EMBL/GenBank/DDBJ databases">
        <authorList>
            <person name="Iha C."/>
        </authorList>
    </citation>
    <scope>NUCLEOTIDE SEQUENCE</scope>
</reference>
<organism evidence="10 11">
    <name type="scientific">Ostreobium quekettii</name>
    <dbReference type="NCBI Taxonomy" id="121088"/>
    <lineage>
        <taxon>Eukaryota</taxon>
        <taxon>Viridiplantae</taxon>
        <taxon>Chlorophyta</taxon>
        <taxon>core chlorophytes</taxon>
        <taxon>Ulvophyceae</taxon>
        <taxon>TCBD clade</taxon>
        <taxon>Bryopsidales</taxon>
        <taxon>Ostreobineae</taxon>
        <taxon>Ostreobiaceae</taxon>
        <taxon>Ostreobium</taxon>
    </lineage>
</organism>
<dbReference type="GO" id="GO:0005634">
    <property type="term" value="C:nucleus"/>
    <property type="evidence" value="ECO:0007669"/>
    <property type="project" value="TreeGrafter"/>
</dbReference>
<dbReference type="Gene3D" id="1.10.510.10">
    <property type="entry name" value="Transferase(Phosphotransferase) domain 1"/>
    <property type="match status" value="1"/>
</dbReference>
<gene>
    <name evidence="10" type="ORF">OSTQU699_LOCUS3012</name>
</gene>
<proteinExistence type="inferred from homology"/>
<evidence type="ECO:0000256" key="8">
    <source>
        <dbReference type="RuleBase" id="RU000304"/>
    </source>
</evidence>
<keyword evidence="11" id="KW-1185">Reference proteome</keyword>
<protein>
    <recommendedName>
        <fullName evidence="9">Protein kinase domain-containing protein</fullName>
    </recommendedName>
</protein>
<dbReference type="InterPro" id="IPR011009">
    <property type="entry name" value="Kinase-like_dom_sf"/>
</dbReference>
<dbReference type="InterPro" id="IPR008271">
    <property type="entry name" value="Ser/Thr_kinase_AS"/>
</dbReference>
<dbReference type="FunFam" id="1.10.510.10:FF:000624">
    <property type="entry name" value="Mitogen-activated protein kinase"/>
    <property type="match status" value="1"/>
</dbReference>
<dbReference type="Pfam" id="PF00069">
    <property type="entry name" value="Pkinase"/>
    <property type="match status" value="1"/>
</dbReference>
<dbReference type="InterPro" id="IPR017441">
    <property type="entry name" value="Protein_kinase_ATP_BS"/>
</dbReference>
<dbReference type="PROSITE" id="PS00107">
    <property type="entry name" value="PROTEIN_KINASE_ATP"/>
    <property type="match status" value="1"/>
</dbReference>
<evidence type="ECO:0000313" key="11">
    <source>
        <dbReference type="Proteomes" id="UP000708148"/>
    </source>
</evidence>
<comment type="similarity">
    <text evidence="1">Belongs to the protein kinase superfamily. CMGC Ser/Thr protein kinase family. CDC2/CDKX subfamily.</text>
</comment>
<evidence type="ECO:0000256" key="4">
    <source>
        <dbReference type="ARBA" id="ARBA00022741"/>
    </source>
</evidence>
<evidence type="ECO:0000256" key="5">
    <source>
        <dbReference type="ARBA" id="ARBA00022777"/>
    </source>
</evidence>
<evidence type="ECO:0000256" key="7">
    <source>
        <dbReference type="PROSITE-ProRule" id="PRU10141"/>
    </source>
</evidence>